<dbReference type="PANTHER" id="PTHR43180:SF28">
    <property type="entry name" value="NAD(P)-BINDING ROSSMANN-FOLD SUPERFAMILY PROTEIN"/>
    <property type="match status" value="1"/>
</dbReference>
<evidence type="ECO:0000256" key="1">
    <source>
        <dbReference type="ARBA" id="ARBA00006484"/>
    </source>
</evidence>
<sequence>MSEFAGKVAVVTGAASGLGQGIARRFAEEGARVVLADVNAEAGKATAAAIGDAAVFRQTDVADPEDVRGLIRFAVETLGGLDVMVNNAGVSGNMHPRFFDEDFSDFGHVMAVNLLGTMVGTQEAARHMAGNGGGAVVNVTSVGGINAGRSVISYRASKAGVIQMSKSVAIDLAEHGVRVNCIAPGNIPTGLLASSMSEEDGGRVAAIRAIMAVSRPLRRDGAASDVAEAALYLASERSAYITGIVLPVDGGTTAGTPFKSEDLAKIAGAGEAAR</sequence>
<dbReference type="FunFam" id="3.40.50.720:FF:000084">
    <property type="entry name" value="Short-chain dehydrogenase reductase"/>
    <property type="match status" value="1"/>
</dbReference>
<dbReference type="Gene3D" id="3.40.50.720">
    <property type="entry name" value="NAD(P)-binding Rossmann-like Domain"/>
    <property type="match status" value="1"/>
</dbReference>
<evidence type="ECO:0000256" key="3">
    <source>
        <dbReference type="ARBA" id="ARBA00023027"/>
    </source>
</evidence>
<dbReference type="GO" id="GO:0016491">
    <property type="term" value="F:oxidoreductase activity"/>
    <property type="evidence" value="ECO:0007669"/>
    <property type="project" value="UniProtKB-KW"/>
</dbReference>
<evidence type="ECO:0000256" key="5">
    <source>
        <dbReference type="ARBA" id="ARBA00023221"/>
    </source>
</evidence>
<dbReference type="PANTHER" id="PTHR43180">
    <property type="entry name" value="3-OXOACYL-(ACYL-CARRIER-PROTEIN) REDUCTASE (AFU_ORTHOLOGUE AFUA_6G11210)"/>
    <property type="match status" value="1"/>
</dbReference>
<dbReference type="SUPFAM" id="SSF51735">
    <property type="entry name" value="NAD(P)-binding Rossmann-fold domains"/>
    <property type="match status" value="1"/>
</dbReference>
<dbReference type="GO" id="GO:0008202">
    <property type="term" value="P:steroid metabolic process"/>
    <property type="evidence" value="ECO:0007669"/>
    <property type="project" value="UniProtKB-KW"/>
</dbReference>
<dbReference type="PRINTS" id="PR00080">
    <property type="entry name" value="SDRFAMILY"/>
</dbReference>
<organism evidence="6 7">
    <name type="scientific">Amycolatopsis acidicola</name>
    <dbReference type="NCBI Taxonomy" id="2596893"/>
    <lineage>
        <taxon>Bacteria</taxon>
        <taxon>Bacillati</taxon>
        <taxon>Actinomycetota</taxon>
        <taxon>Actinomycetes</taxon>
        <taxon>Pseudonocardiales</taxon>
        <taxon>Pseudonocardiaceae</taxon>
        <taxon>Amycolatopsis</taxon>
    </lineage>
</organism>
<keyword evidence="2" id="KW-0560">Oxidoreductase</keyword>
<dbReference type="Proteomes" id="UP000319769">
    <property type="component" value="Unassembled WGS sequence"/>
</dbReference>
<keyword evidence="4" id="KW-0443">Lipid metabolism</keyword>
<reference evidence="6" key="1">
    <citation type="submission" date="2019-09" db="EMBL/GenBank/DDBJ databases">
        <authorList>
            <person name="Teo W.F.A."/>
            <person name="Duangmal K."/>
        </authorList>
    </citation>
    <scope>NUCLEOTIDE SEQUENCE [LARGE SCALE GENOMIC DNA]</scope>
    <source>
        <strain evidence="6">K81G1</strain>
    </source>
</reference>
<keyword evidence="5" id="KW-0753">Steroid metabolism</keyword>
<dbReference type="NCBIfam" id="NF005559">
    <property type="entry name" value="PRK07231.1"/>
    <property type="match status" value="1"/>
</dbReference>
<keyword evidence="7" id="KW-1185">Reference proteome</keyword>
<comment type="similarity">
    <text evidence="1">Belongs to the short-chain dehydrogenases/reductases (SDR) family.</text>
</comment>
<dbReference type="OrthoDB" id="286404at2"/>
<dbReference type="RefSeq" id="WP_144756950.1">
    <property type="nucleotide sequence ID" value="NZ_VMNW02000028.1"/>
</dbReference>
<dbReference type="PRINTS" id="PR00081">
    <property type="entry name" value="GDHRDH"/>
</dbReference>
<comment type="caution">
    <text evidence="6">The sequence shown here is derived from an EMBL/GenBank/DDBJ whole genome shotgun (WGS) entry which is preliminary data.</text>
</comment>
<dbReference type="CDD" id="cd05233">
    <property type="entry name" value="SDR_c"/>
    <property type="match status" value="1"/>
</dbReference>
<proteinExistence type="inferred from homology"/>
<protein>
    <submittedName>
        <fullName evidence="6">SDR family oxidoreductase</fullName>
    </submittedName>
</protein>
<evidence type="ECO:0000313" key="6">
    <source>
        <dbReference type="EMBL" id="KAA9159587.1"/>
    </source>
</evidence>
<dbReference type="EMBL" id="VMNW02000028">
    <property type="protein sequence ID" value="KAA9159587.1"/>
    <property type="molecule type" value="Genomic_DNA"/>
</dbReference>
<gene>
    <name evidence="6" type="ORF">FPZ12_019650</name>
</gene>
<evidence type="ECO:0000313" key="7">
    <source>
        <dbReference type="Proteomes" id="UP000319769"/>
    </source>
</evidence>
<dbReference type="Pfam" id="PF13561">
    <property type="entry name" value="adh_short_C2"/>
    <property type="match status" value="1"/>
</dbReference>
<dbReference type="InterPro" id="IPR002347">
    <property type="entry name" value="SDR_fam"/>
</dbReference>
<evidence type="ECO:0000256" key="2">
    <source>
        <dbReference type="ARBA" id="ARBA00023002"/>
    </source>
</evidence>
<keyword evidence="3" id="KW-0520">NAD</keyword>
<dbReference type="InterPro" id="IPR036291">
    <property type="entry name" value="NAD(P)-bd_dom_sf"/>
</dbReference>
<name>A0A5N0V3J6_9PSEU</name>
<accession>A0A5N0V3J6</accession>
<evidence type="ECO:0000256" key="4">
    <source>
        <dbReference type="ARBA" id="ARBA00023098"/>
    </source>
</evidence>
<dbReference type="AlphaFoldDB" id="A0A5N0V3J6"/>